<evidence type="ECO:0000256" key="1">
    <source>
        <dbReference type="SAM" id="Coils"/>
    </source>
</evidence>
<organism evidence="3 4">
    <name type="scientific">Macrococcoides canis</name>
    <dbReference type="NCBI Taxonomy" id="1855823"/>
    <lineage>
        <taxon>Bacteria</taxon>
        <taxon>Bacillati</taxon>
        <taxon>Bacillota</taxon>
        <taxon>Bacilli</taxon>
        <taxon>Bacillales</taxon>
        <taxon>Staphylococcaceae</taxon>
        <taxon>Macrococcoides</taxon>
    </lineage>
</organism>
<keyword evidence="3" id="KW-0378">Hydrolase</keyword>
<dbReference type="GO" id="GO:0005524">
    <property type="term" value="F:ATP binding"/>
    <property type="evidence" value="ECO:0007669"/>
    <property type="project" value="UniProtKB-KW"/>
</dbReference>
<evidence type="ECO:0000313" key="4">
    <source>
        <dbReference type="Proteomes" id="UP000294865"/>
    </source>
</evidence>
<dbReference type="EMBL" id="SDQG01000001">
    <property type="protein sequence ID" value="TDM18080.1"/>
    <property type="molecule type" value="Genomic_DNA"/>
</dbReference>
<dbReference type="GO" id="GO:0009307">
    <property type="term" value="P:DNA restriction-modification system"/>
    <property type="evidence" value="ECO:0007669"/>
    <property type="project" value="UniProtKB-KW"/>
</dbReference>
<dbReference type="PIRSF" id="PIRSF035009">
    <property type="entry name" value="UCP035009_HSDR_N"/>
    <property type="match status" value="1"/>
</dbReference>
<dbReference type="Pfam" id="PF04313">
    <property type="entry name" value="HSDR_N"/>
    <property type="match status" value="1"/>
</dbReference>
<name>A0A4R6C6M4_9STAP</name>
<dbReference type="GO" id="GO:0009035">
    <property type="term" value="F:type I site-specific deoxyribonuclease activity"/>
    <property type="evidence" value="ECO:0007669"/>
    <property type="project" value="UniProtKB-EC"/>
</dbReference>
<dbReference type="InterPro" id="IPR007409">
    <property type="entry name" value="Restrct_endonuc_type1_HsdR_N"/>
</dbReference>
<dbReference type="InterPro" id="IPR017035">
    <property type="entry name" value="UCP035009_HsdR_All3000-type"/>
</dbReference>
<keyword evidence="3" id="KW-0540">Nuclease</keyword>
<dbReference type="AlphaFoldDB" id="A0A4R6C6M4"/>
<gene>
    <name evidence="3" type="ORF">ETI04_00915</name>
</gene>
<evidence type="ECO:0000313" key="3">
    <source>
        <dbReference type="EMBL" id="TDM18080.1"/>
    </source>
</evidence>
<evidence type="ECO:0000259" key="2">
    <source>
        <dbReference type="Pfam" id="PF04313"/>
    </source>
</evidence>
<keyword evidence="1" id="KW-0175">Coiled coil</keyword>
<reference evidence="3 4" key="1">
    <citation type="submission" date="2019-01" db="EMBL/GenBank/DDBJ databases">
        <title>Draft genome sequences of Macrococcus caseolyticus, Macrococcus canis, Macrococcus bohemicus and Macrococcus goetzii.</title>
        <authorList>
            <person name="Mazhar S."/>
            <person name="Altermann E."/>
            <person name="Hill C."/>
            <person name="Mcauliffe O."/>
        </authorList>
    </citation>
    <scope>NUCLEOTIDE SEQUENCE [LARGE SCALE GENOMIC DNA]</scope>
    <source>
        <strain evidence="3 4">DPC7162</strain>
    </source>
</reference>
<comment type="caution">
    <text evidence="3">The sequence shown here is derived from an EMBL/GenBank/DDBJ whole genome shotgun (WGS) entry which is preliminary data.</text>
</comment>
<dbReference type="RefSeq" id="WP_133418710.1">
    <property type="nucleotide sequence ID" value="NZ_SDQG01000001.1"/>
</dbReference>
<feature type="domain" description="Restriction endonuclease type I HsdR N-terminal" evidence="2">
    <location>
        <begin position="62"/>
        <end position="126"/>
    </location>
</feature>
<accession>A0A4R6C6M4</accession>
<protein>
    <submittedName>
        <fullName evidence="3">Endonuclease</fullName>
    </submittedName>
</protein>
<dbReference type="GO" id="GO:0003677">
    <property type="term" value="F:DNA binding"/>
    <property type="evidence" value="ECO:0007669"/>
    <property type="project" value="UniProtKB-KW"/>
</dbReference>
<dbReference type="Proteomes" id="UP000294865">
    <property type="component" value="Unassembled WGS sequence"/>
</dbReference>
<sequence length="357" mass="41336">MEKFTSSLEMLSNRVEKLKDSVNTEEATKTALVLPFFQALGYDVFNPLEFTPEFIADVGIKKGEKVDYAIIDNELPVILIECKSINEKLTNHDSQLFRYFGTSTSKFGILTNGVEYRFFTDLEEPNKMDSKPFLIFNILNLKENHIKELFKFTKENFDVENISSSAYELKYVNLIRNYLNEQLENPNEEFVKHILNHVYEGVKTKAVIDRFSPTVKHTFNLMLKDKVTDKLNAALNNTGVNPKINISDNITEDETASTIKKSEPEIITTPEELETYAIIKVILNDVIPADRVYYRDNQSYFNILIDNNIRKWIVRAYLGKNSKIILNDEEKTTINIDKPFDLLNHKNVILSCVEKYK</sequence>
<proteinExistence type="predicted"/>
<feature type="coiled-coil region" evidence="1">
    <location>
        <begin position="1"/>
        <end position="28"/>
    </location>
</feature>
<keyword evidence="3" id="KW-0255">Endonuclease</keyword>